<proteinExistence type="predicted"/>
<dbReference type="Pfam" id="PF13450">
    <property type="entry name" value="NAD_binding_8"/>
    <property type="match status" value="1"/>
</dbReference>
<dbReference type="PANTHER" id="PTHR16128:SF5">
    <property type="entry name" value="FAD_NAD(P)-BINDING OXIDOREDUCTASE FAMILY PROTEIN"/>
    <property type="match status" value="1"/>
</dbReference>
<dbReference type="Gene3D" id="3.90.660.10">
    <property type="match status" value="1"/>
</dbReference>
<dbReference type="AlphaFoldDB" id="A0A7R9SYZ5"/>
<dbReference type="PANTHER" id="PTHR16128">
    <property type="entry name" value="FAD/NAD(P)-BINDING OXIDOREDUCTASE FAMILY PROTEIN"/>
    <property type="match status" value="1"/>
</dbReference>
<name>A0A7R9SYZ5_9CHLO</name>
<gene>
    <name evidence="2" type="ORF">OLUC0939_LOCUS221</name>
</gene>
<feature type="region of interest" description="Disordered" evidence="1">
    <location>
        <begin position="415"/>
        <end position="484"/>
    </location>
</feature>
<dbReference type="EMBL" id="HBDX01000247">
    <property type="protein sequence ID" value="CAD8219502.1"/>
    <property type="molecule type" value="Transcribed_RNA"/>
</dbReference>
<dbReference type="InterPro" id="IPR036188">
    <property type="entry name" value="FAD/NAD-bd_sf"/>
</dbReference>
<protein>
    <recommendedName>
        <fullName evidence="3">Amine oxidase domain-containing protein</fullName>
    </recommendedName>
</protein>
<accession>A0A7R9SYZ5</accession>
<evidence type="ECO:0000256" key="1">
    <source>
        <dbReference type="SAM" id="MobiDB-lite"/>
    </source>
</evidence>
<dbReference type="SUPFAM" id="SSF51905">
    <property type="entry name" value="FAD/NAD(P)-binding domain"/>
    <property type="match status" value="1"/>
</dbReference>
<organism evidence="2">
    <name type="scientific">Ostreococcus sp. 'lucimarinus'</name>
    <dbReference type="NCBI Taxonomy" id="242159"/>
    <lineage>
        <taxon>Eukaryota</taxon>
        <taxon>Viridiplantae</taxon>
        <taxon>Chlorophyta</taxon>
        <taxon>Mamiellophyceae</taxon>
        <taxon>Mamiellales</taxon>
        <taxon>Bathycoccaceae</taxon>
        <taxon>Ostreococcus</taxon>
    </lineage>
</organism>
<evidence type="ECO:0008006" key="3">
    <source>
        <dbReference type="Google" id="ProtNLM"/>
    </source>
</evidence>
<evidence type="ECO:0000313" key="2">
    <source>
        <dbReference type="EMBL" id="CAD8219502.1"/>
    </source>
</evidence>
<feature type="compositionally biased region" description="Basic and acidic residues" evidence="1">
    <location>
        <begin position="436"/>
        <end position="448"/>
    </location>
</feature>
<reference evidence="2" key="1">
    <citation type="submission" date="2021-01" db="EMBL/GenBank/DDBJ databases">
        <authorList>
            <person name="Corre E."/>
            <person name="Pelletier E."/>
            <person name="Niang G."/>
            <person name="Scheremetjew M."/>
            <person name="Finn R."/>
            <person name="Kale V."/>
            <person name="Holt S."/>
            <person name="Cochrane G."/>
            <person name="Meng A."/>
            <person name="Brown T."/>
            <person name="Cohen L."/>
        </authorList>
    </citation>
    <scope>NUCLEOTIDE SEQUENCE</scope>
    <source>
        <strain evidence="2">Clade-A-BCC118000</strain>
    </source>
</reference>
<dbReference type="Gene3D" id="3.50.50.60">
    <property type="entry name" value="FAD/NAD(P)-binding domain"/>
    <property type="match status" value="1"/>
</dbReference>
<sequence length="484" mass="51745">MRDARPAKRIAIVGGGISGLALAKFLRVVDSDRRRFELHLFDTGERACGGRASSKALSGVDVDHGLQYFTLSSDVARESFARSLVDAGALTSWSDDVVGTLDAPSGRFTAFSDGAERFVGVDGFRGMSEELVKHCDVVHRPQWVGAMHPVRRDDDGNVVEWALASNESDRAKQLGTYDFVVVAHNGKCAHRLASTAKDEDGRSACEKVKSSLRCGFGVKPRDELSRENKLVLSSVWSVMVVFDGVHEFGDGFEGAHVVDGGPLSWVSNISAKRGALLKEGAKETRVVLQSTAEYARENKVPQEAVPRTKSKEVMETLVGALEKSLKLEPNTMLSKVTMYKTQLWGAANPLNVCNVPCVLDLRTSTAAIGDWCTSGPACVESAVLSANALAQALDDYFPDATPGAATKALNAARPRWTLPNGATSAQGGFPGTSVPEMREASPVPERRRGGGRGRGPRGRGGGRGGRGRGRGAHESTARLVRMAL</sequence>